<dbReference type="Proteomes" id="UP000000366">
    <property type="component" value="Chromosome"/>
</dbReference>
<evidence type="ECO:0000313" key="3">
    <source>
        <dbReference type="EMBL" id="ABM93721.1"/>
    </source>
</evidence>
<dbReference type="HOGENOM" id="CLU_020027_2_0_4"/>
<keyword evidence="1" id="KW-0732">Signal</keyword>
<keyword evidence="4" id="KW-1185">Reference proteome</keyword>
<accession>A2SDT2</accession>
<evidence type="ECO:0000259" key="2">
    <source>
        <dbReference type="Pfam" id="PF00144"/>
    </source>
</evidence>
<dbReference type="AlphaFoldDB" id="A2SDT2"/>
<dbReference type="Gene3D" id="3.40.710.10">
    <property type="entry name" value="DD-peptidase/beta-lactamase superfamily"/>
    <property type="match status" value="1"/>
</dbReference>
<proteinExistence type="predicted"/>
<dbReference type="PANTHER" id="PTHR46825">
    <property type="entry name" value="D-ALANYL-D-ALANINE-CARBOXYPEPTIDASE/ENDOPEPTIDASE AMPH"/>
    <property type="match status" value="1"/>
</dbReference>
<dbReference type="KEGG" id="mpt:Mpe_A0759"/>
<evidence type="ECO:0000256" key="1">
    <source>
        <dbReference type="SAM" id="SignalP"/>
    </source>
</evidence>
<dbReference type="RefSeq" id="WP_011828359.1">
    <property type="nucleotide sequence ID" value="NC_008825.1"/>
</dbReference>
<dbReference type="SUPFAM" id="SSF56601">
    <property type="entry name" value="beta-lactamase/transpeptidase-like"/>
    <property type="match status" value="1"/>
</dbReference>
<dbReference type="InterPro" id="IPR050491">
    <property type="entry name" value="AmpC-like"/>
</dbReference>
<gene>
    <name evidence="3" type="ordered locus">Mpe_A0759</name>
</gene>
<dbReference type="InterPro" id="IPR001466">
    <property type="entry name" value="Beta-lactam-related"/>
</dbReference>
<name>A2SDT2_METPP</name>
<dbReference type="Pfam" id="PF00144">
    <property type="entry name" value="Beta-lactamase"/>
    <property type="match status" value="1"/>
</dbReference>
<evidence type="ECO:0000313" key="4">
    <source>
        <dbReference type="Proteomes" id="UP000000366"/>
    </source>
</evidence>
<reference evidence="3 4" key="1">
    <citation type="journal article" date="2007" name="J. Bacteriol.">
        <title>Whole-genome analysis of the methyl tert-butyl ether-degrading beta-proteobacterium Methylibium petroleiphilum PM1.</title>
        <authorList>
            <person name="Kane S.R."/>
            <person name="Chakicherla A.Y."/>
            <person name="Chain P.S.G."/>
            <person name="Schmidt R."/>
            <person name="Shin M.W."/>
            <person name="Legler T.C."/>
            <person name="Scow K.M."/>
            <person name="Larimer F.W."/>
            <person name="Lucas S.M."/>
            <person name="Richardson P.M."/>
            <person name="Hristova K.R."/>
        </authorList>
    </citation>
    <scope>NUCLEOTIDE SEQUENCE [LARGE SCALE GENOMIC DNA]</scope>
    <source>
        <strain evidence="4">ATCC BAA-1232 / LMG 22953 / PM1</strain>
    </source>
</reference>
<dbReference type="InterPro" id="IPR012338">
    <property type="entry name" value="Beta-lactam/transpept-like"/>
</dbReference>
<dbReference type="PANTHER" id="PTHR46825:SF9">
    <property type="entry name" value="BETA-LACTAMASE-RELATED DOMAIN-CONTAINING PROTEIN"/>
    <property type="match status" value="1"/>
</dbReference>
<dbReference type="eggNOG" id="COG1680">
    <property type="taxonomic scope" value="Bacteria"/>
</dbReference>
<feature type="domain" description="Beta-lactamase-related" evidence="2">
    <location>
        <begin position="60"/>
        <end position="386"/>
    </location>
</feature>
<sequence length="498" mass="53314">MFDTDQAAGAVTRGAARPALLLAAAVLAFFTSAAQPQPQTSAASTFETDTELQAATRLFSAWLEGHMAQRGTPGVMVGVVHDQQLVWHKGFGFADVASQRPMTAQTRFRMASHSKMLTAIAVMQLREEGRLRLDDPVAQHLPWFKLKPAGDDDGPVTIEQLLSHSSGLPREASDHWTSLQFPSRSELQALMAQRQSTFAPQVRWKYSNLAYGVAGQVVEQLSGQPFASYAQAHILGPLGMQDSSYDQDVPGLATPYGRRLPDGTRVSFPFVDARGLAAATGLTSTLDDMVKFVSAQFRRGPRGGTQIISSGSLREMHRVRSVDENWSVGTGLGFLTTRINNKSYVGHGGGYPGYTTQTLFHLGDKLGVIVLTNSADSGVNDIARQAIAAFGPPVAKVAAAGATTPAWDPAWARFQGMYRSRGGDTFVVMLNKRLVLLGASAAGIDAATRLEPLGNGHFRLDSATGGPPVGEVVYFQEGSGKPMRMVVGDNTSERIAAP</sequence>
<protein>
    <submittedName>
        <fullName evidence="3">Putative beta-lactamase class C penicillin binding protein</fullName>
    </submittedName>
</protein>
<feature type="chain" id="PRO_5002646223" evidence="1">
    <location>
        <begin position="34"/>
        <end position="498"/>
    </location>
</feature>
<dbReference type="EMBL" id="CP000555">
    <property type="protein sequence ID" value="ABM93721.1"/>
    <property type="molecule type" value="Genomic_DNA"/>
</dbReference>
<feature type="signal peptide" evidence="1">
    <location>
        <begin position="1"/>
        <end position="33"/>
    </location>
</feature>
<organism evidence="3 4">
    <name type="scientific">Methylibium petroleiphilum (strain ATCC BAA-1232 / LMG 22953 / PM1)</name>
    <dbReference type="NCBI Taxonomy" id="420662"/>
    <lineage>
        <taxon>Bacteria</taxon>
        <taxon>Pseudomonadati</taxon>
        <taxon>Pseudomonadota</taxon>
        <taxon>Betaproteobacteria</taxon>
        <taxon>Burkholderiales</taxon>
        <taxon>Sphaerotilaceae</taxon>
        <taxon>Methylibium</taxon>
    </lineage>
</organism>